<gene>
    <name evidence="2" type="ORF">HLI_21380</name>
</gene>
<keyword evidence="1" id="KW-0732">Signal</keyword>
<evidence type="ECO:0000256" key="1">
    <source>
        <dbReference type="SAM" id="SignalP"/>
    </source>
</evidence>
<keyword evidence="2" id="KW-0614">Plasmid</keyword>
<protein>
    <submittedName>
        <fullName evidence="2">Uncharacterized protein</fullName>
    </submittedName>
</protein>
<evidence type="ECO:0000313" key="2">
    <source>
        <dbReference type="EMBL" id="QAS54808.1"/>
    </source>
</evidence>
<accession>A0A410MJF0</accession>
<dbReference type="KEGG" id="hli:HLI_21380"/>
<reference evidence="2 3" key="1">
    <citation type="submission" date="2018-01" db="EMBL/GenBank/DDBJ databases">
        <title>The whole genome sequencing and assembly of Halobacillus litoralis ERB031 strain.</title>
        <authorList>
            <person name="Lee S.-J."/>
            <person name="Park M.-K."/>
            <person name="Kim J.-Y."/>
            <person name="Lee Y.-J."/>
            <person name="Yi H."/>
            <person name="Bahn Y.-S."/>
            <person name="Kim J.F."/>
            <person name="Lee D.-W."/>
        </authorList>
    </citation>
    <scope>NUCLEOTIDE SEQUENCE [LARGE SCALE GENOMIC DNA]</scope>
    <source>
        <strain evidence="2 3">ERB 031</strain>
        <plasmid evidence="3">pldw-31</plasmid>
    </source>
</reference>
<dbReference type="Proteomes" id="UP000287756">
    <property type="component" value="Plasmid pLDW-31"/>
</dbReference>
<proteinExistence type="predicted"/>
<dbReference type="RefSeq" id="WP_128527038.1">
    <property type="nucleotide sequence ID" value="NZ_CP026119.1"/>
</dbReference>
<geneLocation type="plasmid" evidence="3">
    <name>pldw-31</name>
</geneLocation>
<name>A0A410MJF0_9BACI</name>
<feature type="signal peptide" evidence="1">
    <location>
        <begin position="1"/>
        <end position="32"/>
    </location>
</feature>
<dbReference type="EMBL" id="CP026119">
    <property type="protein sequence ID" value="QAS54808.1"/>
    <property type="molecule type" value="Genomic_DNA"/>
</dbReference>
<feature type="chain" id="PRO_5019126984" evidence="1">
    <location>
        <begin position="33"/>
        <end position="135"/>
    </location>
</feature>
<sequence length="135" mass="14408">MNALSAINSIPKKHFMVVGMLVMLFSGASAFAATDEVHLGKYDEAVYGTGAAINESLLVMDADNYGGSVAQSESFTAKARKYNVGIKPTVASYGVAENDSIYKYVSVDPGVYQAAAVKNSNYPFPNYAEGKVEIF</sequence>
<organism evidence="2 3">
    <name type="scientific">Halobacillus litoralis</name>
    <dbReference type="NCBI Taxonomy" id="45668"/>
    <lineage>
        <taxon>Bacteria</taxon>
        <taxon>Bacillati</taxon>
        <taxon>Bacillota</taxon>
        <taxon>Bacilli</taxon>
        <taxon>Bacillales</taxon>
        <taxon>Bacillaceae</taxon>
        <taxon>Halobacillus</taxon>
    </lineage>
</organism>
<dbReference type="AlphaFoldDB" id="A0A410MJF0"/>
<evidence type="ECO:0000313" key="3">
    <source>
        <dbReference type="Proteomes" id="UP000287756"/>
    </source>
</evidence>